<dbReference type="AlphaFoldDB" id="A0A3D8QE03"/>
<dbReference type="Pfam" id="PF00172">
    <property type="entry name" value="Zn_clus"/>
    <property type="match status" value="1"/>
</dbReference>
<dbReference type="InterPro" id="IPR001138">
    <property type="entry name" value="Zn2Cys6_DnaBD"/>
</dbReference>
<dbReference type="Pfam" id="PF11951">
    <property type="entry name" value="Fungal_trans_2"/>
    <property type="match status" value="1"/>
</dbReference>
<comment type="subcellular location">
    <subcellularLocation>
        <location evidence="1">Nucleus</location>
    </subcellularLocation>
</comment>
<dbReference type="SMART" id="SM00066">
    <property type="entry name" value="GAL4"/>
    <property type="match status" value="1"/>
</dbReference>
<dbReference type="OrthoDB" id="416217at2759"/>
<comment type="caution">
    <text evidence="4">The sequence shown here is derived from an EMBL/GenBank/DDBJ whole genome shotgun (WGS) entry which is preliminary data.</text>
</comment>
<dbReference type="PROSITE" id="PS50048">
    <property type="entry name" value="ZN2_CY6_FUNGAL_2"/>
    <property type="match status" value="1"/>
</dbReference>
<dbReference type="EMBL" id="PDLM01000016">
    <property type="protein sequence ID" value="RDW59941.1"/>
    <property type="molecule type" value="Genomic_DNA"/>
</dbReference>
<sequence>MLPKPINTLPPRLRRTRGGCEGCRDRHIRCDRGLPGCNQCAKRGTECLGYEKQYRWVWGPSVRALDATVKELDADRESVHQRDSRAVATCNARDGINPNRVQSRTDGVPSLPMTTQVASIPASLSTSDQELSEDCRQNYFLDYYFGSIASVISIKEGPNNQFGESLKQYMSRSHALRFTIVAMAAMLVADSKVDSSAVGHAWHYRTMALGMLQKDILQQSYSIEILATVLFLGTTEFWFDAKSSGSVHLNAAKQLLLHNINSGVQVPLFLANFLCWFETMSSFVSDDEGLVFSSPATYVSLNAGGNTARGDYDTIFDPLVGNWGTLMPLVGRVGTIVRKLRKGTELAELDELIDTAEIDLLEWEHSDPPLNTHDRPTPSDTSCAQEFYSIAETYRLSALLALYNYSPRLLIKRATLVTDVKTAAEFLSQLACSTIALLRQIPIDSRLWFVCSIPILSAGQLMTKSCDREFLRSVLSMLMKRTRLTAAEKVSQLLEDVWERRDAGSEIWWMDILDETGNPMLIN</sequence>
<evidence type="ECO:0000256" key="2">
    <source>
        <dbReference type="ARBA" id="ARBA00023242"/>
    </source>
</evidence>
<evidence type="ECO:0000259" key="3">
    <source>
        <dbReference type="PROSITE" id="PS50048"/>
    </source>
</evidence>
<name>A0A3D8QE03_9HELO</name>
<dbReference type="GO" id="GO:0000981">
    <property type="term" value="F:DNA-binding transcription factor activity, RNA polymerase II-specific"/>
    <property type="evidence" value="ECO:0007669"/>
    <property type="project" value="InterPro"/>
</dbReference>
<evidence type="ECO:0000256" key="1">
    <source>
        <dbReference type="ARBA" id="ARBA00004123"/>
    </source>
</evidence>
<dbReference type="GO" id="GO:0000976">
    <property type="term" value="F:transcription cis-regulatory region binding"/>
    <property type="evidence" value="ECO:0007669"/>
    <property type="project" value="TreeGrafter"/>
</dbReference>
<dbReference type="Proteomes" id="UP000256645">
    <property type="component" value="Unassembled WGS sequence"/>
</dbReference>
<feature type="domain" description="Zn(2)-C6 fungal-type" evidence="3">
    <location>
        <begin position="19"/>
        <end position="47"/>
    </location>
</feature>
<dbReference type="PROSITE" id="PS00463">
    <property type="entry name" value="ZN2_CY6_FUNGAL_1"/>
    <property type="match status" value="1"/>
</dbReference>
<keyword evidence="2" id="KW-0539">Nucleus</keyword>
<evidence type="ECO:0000313" key="5">
    <source>
        <dbReference type="Proteomes" id="UP000256645"/>
    </source>
</evidence>
<reference evidence="4 5" key="1">
    <citation type="journal article" date="2018" name="IMA Fungus">
        <title>IMA Genome-F 9: Draft genome sequence of Annulohypoxylon stygium, Aspergillus mulundensis, Berkeleyomyces basicola (syn. Thielaviopsis basicola), Ceratocystis smalleyi, two Cercospora beticola strains, Coleophoma cylindrospora, Fusarium fracticaudum, Phialophora cf. hyalina, and Morchella septimelata.</title>
        <authorList>
            <person name="Wingfield B.D."/>
            <person name="Bills G.F."/>
            <person name="Dong Y."/>
            <person name="Huang W."/>
            <person name="Nel W.J."/>
            <person name="Swalarsk-Parry B.S."/>
            <person name="Vaghefi N."/>
            <person name="Wilken P.M."/>
            <person name="An Z."/>
            <person name="de Beer Z.W."/>
            <person name="De Vos L."/>
            <person name="Chen L."/>
            <person name="Duong T.A."/>
            <person name="Gao Y."/>
            <person name="Hammerbacher A."/>
            <person name="Kikkert J.R."/>
            <person name="Li Y."/>
            <person name="Li H."/>
            <person name="Li K."/>
            <person name="Li Q."/>
            <person name="Liu X."/>
            <person name="Ma X."/>
            <person name="Naidoo K."/>
            <person name="Pethybridge S.J."/>
            <person name="Sun J."/>
            <person name="Steenkamp E.T."/>
            <person name="van der Nest M.A."/>
            <person name="van Wyk S."/>
            <person name="Wingfield M.J."/>
            <person name="Xiong C."/>
            <person name="Yue Q."/>
            <person name="Zhang X."/>
        </authorList>
    </citation>
    <scope>NUCLEOTIDE SEQUENCE [LARGE SCALE GENOMIC DNA]</scope>
    <source>
        <strain evidence="4 5">BP6252</strain>
    </source>
</reference>
<evidence type="ECO:0000313" key="4">
    <source>
        <dbReference type="EMBL" id="RDW59941.1"/>
    </source>
</evidence>
<organism evidence="4 5">
    <name type="scientific">Coleophoma cylindrospora</name>
    <dbReference type="NCBI Taxonomy" id="1849047"/>
    <lineage>
        <taxon>Eukaryota</taxon>
        <taxon>Fungi</taxon>
        <taxon>Dikarya</taxon>
        <taxon>Ascomycota</taxon>
        <taxon>Pezizomycotina</taxon>
        <taxon>Leotiomycetes</taxon>
        <taxon>Helotiales</taxon>
        <taxon>Dermateaceae</taxon>
        <taxon>Coleophoma</taxon>
    </lineage>
</organism>
<dbReference type="GO" id="GO:0005634">
    <property type="term" value="C:nucleus"/>
    <property type="evidence" value="ECO:0007669"/>
    <property type="project" value="UniProtKB-SubCell"/>
</dbReference>
<dbReference type="InterPro" id="IPR036864">
    <property type="entry name" value="Zn2-C6_fun-type_DNA-bd_sf"/>
</dbReference>
<dbReference type="Gene3D" id="4.10.240.10">
    <property type="entry name" value="Zn(2)-C6 fungal-type DNA-binding domain"/>
    <property type="match status" value="1"/>
</dbReference>
<proteinExistence type="predicted"/>
<dbReference type="GO" id="GO:0008270">
    <property type="term" value="F:zinc ion binding"/>
    <property type="evidence" value="ECO:0007669"/>
    <property type="project" value="InterPro"/>
</dbReference>
<dbReference type="InterPro" id="IPR021858">
    <property type="entry name" value="Fun_TF"/>
</dbReference>
<dbReference type="PANTHER" id="PTHR37534">
    <property type="entry name" value="TRANSCRIPTIONAL ACTIVATOR PROTEIN UGA3"/>
    <property type="match status" value="1"/>
</dbReference>
<protein>
    <recommendedName>
        <fullName evidence="3">Zn(2)-C6 fungal-type domain-containing protein</fullName>
    </recommendedName>
</protein>
<dbReference type="PANTHER" id="PTHR37534:SF11">
    <property type="entry name" value="ZN(II)2CYS6 TRANSCRIPTION FACTOR (EUROFUNG)"/>
    <property type="match status" value="1"/>
</dbReference>
<gene>
    <name evidence="4" type="ORF">BP6252_13028</name>
</gene>
<dbReference type="GO" id="GO:0045944">
    <property type="term" value="P:positive regulation of transcription by RNA polymerase II"/>
    <property type="evidence" value="ECO:0007669"/>
    <property type="project" value="TreeGrafter"/>
</dbReference>
<dbReference type="SUPFAM" id="SSF57701">
    <property type="entry name" value="Zn2/Cys6 DNA-binding domain"/>
    <property type="match status" value="1"/>
</dbReference>
<dbReference type="CDD" id="cd00067">
    <property type="entry name" value="GAL4"/>
    <property type="match status" value="1"/>
</dbReference>
<accession>A0A3D8QE03</accession>
<keyword evidence="5" id="KW-1185">Reference proteome</keyword>